<organism evidence="1 2">
    <name type="scientific">Corallococcus macrosporus DSM 14697</name>
    <dbReference type="NCBI Taxonomy" id="1189310"/>
    <lineage>
        <taxon>Bacteria</taxon>
        <taxon>Pseudomonadati</taxon>
        <taxon>Myxococcota</taxon>
        <taxon>Myxococcia</taxon>
        <taxon>Myxococcales</taxon>
        <taxon>Cystobacterineae</taxon>
        <taxon>Myxococcaceae</taxon>
        <taxon>Corallococcus</taxon>
    </lineage>
</organism>
<dbReference type="RefSeq" id="WP_239989556.1">
    <property type="nucleotide sequence ID" value="NZ_CP022203.1"/>
</dbReference>
<protein>
    <recommendedName>
        <fullName evidence="3">Outer membrane protein beta-barrel domain-containing protein</fullName>
    </recommendedName>
</protein>
<gene>
    <name evidence="1" type="ORF">MYMAC_003133</name>
</gene>
<evidence type="ECO:0008006" key="3">
    <source>
        <dbReference type="Google" id="ProtNLM"/>
    </source>
</evidence>
<name>A0A250JUG0_9BACT</name>
<dbReference type="AlphaFoldDB" id="A0A250JUG0"/>
<dbReference type="KEGG" id="mmas:MYMAC_003133"/>
<keyword evidence="2" id="KW-1185">Reference proteome</keyword>
<dbReference type="Proteomes" id="UP000217343">
    <property type="component" value="Chromosome"/>
</dbReference>
<proteinExistence type="predicted"/>
<evidence type="ECO:0000313" key="2">
    <source>
        <dbReference type="Proteomes" id="UP000217343"/>
    </source>
</evidence>
<evidence type="ECO:0000313" key="1">
    <source>
        <dbReference type="EMBL" id="ATB47519.1"/>
    </source>
</evidence>
<dbReference type="EMBL" id="CP022203">
    <property type="protein sequence ID" value="ATB47519.1"/>
    <property type="molecule type" value="Genomic_DNA"/>
</dbReference>
<reference evidence="1 2" key="1">
    <citation type="submission" date="2017-06" db="EMBL/GenBank/DDBJ databases">
        <title>Sequencing and comparative analysis of myxobacterial genomes.</title>
        <authorList>
            <person name="Rupp O."/>
            <person name="Goesmann A."/>
            <person name="Sogaard-Andersen L."/>
        </authorList>
    </citation>
    <scope>NUCLEOTIDE SEQUENCE [LARGE SCALE GENOMIC DNA]</scope>
    <source>
        <strain evidence="1 2">DSM 14697</strain>
    </source>
</reference>
<accession>A0A250JUG0</accession>
<sequence length="205" mass="22072">MQPAAHARDAPFEDTPQGIRVAIRDAMLPRLLPALLLVTVPLAARADPSLPNDERWFSVGPLVSIERIADEPMVGLGLEATFNAVDEIGALGLFGQGQWMTDGYARLAGGVQGTLLFTGVELGVYHQTGTKDFLPTTGLQIAPYFTFVYASVGVRFNIPLSSKGGHGPGEPRRVRHGSEVGLVLTGKFPFKVSNHSTYNSSLRWS</sequence>